<name>A0A818IKT9_9BILA</name>
<accession>A0A818IKT9</accession>
<comment type="caution">
    <text evidence="1">The sequence shown here is derived from an EMBL/GenBank/DDBJ whole genome shotgun (WGS) entry which is preliminary data.</text>
</comment>
<reference evidence="1" key="1">
    <citation type="submission" date="2021-02" db="EMBL/GenBank/DDBJ databases">
        <authorList>
            <person name="Nowell W R."/>
        </authorList>
    </citation>
    <scope>NUCLEOTIDE SEQUENCE</scope>
</reference>
<protein>
    <submittedName>
        <fullName evidence="1">Uncharacterized protein</fullName>
    </submittedName>
</protein>
<dbReference type="EMBL" id="CAJOAY010000077">
    <property type="protein sequence ID" value="CAF3524555.1"/>
    <property type="molecule type" value="Genomic_DNA"/>
</dbReference>
<gene>
    <name evidence="1" type="ORF">OKA104_LOCUS2784</name>
</gene>
<dbReference type="Proteomes" id="UP000663881">
    <property type="component" value="Unassembled WGS sequence"/>
</dbReference>
<evidence type="ECO:0000313" key="2">
    <source>
        <dbReference type="Proteomes" id="UP000663881"/>
    </source>
</evidence>
<sequence>MKIDGNMIQFIIYQDQEEVFVHGFNAKQQLEQIHFNVNKYCILKNNELGLQTLEELNELFRKIDCKRRHHIVMNMWTFGLPALF</sequence>
<evidence type="ECO:0000313" key="1">
    <source>
        <dbReference type="EMBL" id="CAF3524555.1"/>
    </source>
</evidence>
<proteinExistence type="predicted"/>
<organism evidence="1 2">
    <name type="scientific">Adineta steineri</name>
    <dbReference type="NCBI Taxonomy" id="433720"/>
    <lineage>
        <taxon>Eukaryota</taxon>
        <taxon>Metazoa</taxon>
        <taxon>Spiralia</taxon>
        <taxon>Gnathifera</taxon>
        <taxon>Rotifera</taxon>
        <taxon>Eurotatoria</taxon>
        <taxon>Bdelloidea</taxon>
        <taxon>Adinetida</taxon>
        <taxon>Adinetidae</taxon>
        <taxon>Adineta</taxon>
    </lineage>
</organism>
<dbReference type="AlphaFoldDB" id="A0A818IKT9"/>